<keyword evidence="4" id="KW-1185">Reference proteome</keyword>
<accession>A0ABN8PN75</accession>
<evidence type="ECO:0000313" key="4">
    <source>
        <dbReference type="Proteomes" id="UP001159405"/>
    </source>
</evidence>
<evidence type="ECO:0000256" key="1">
    <source>
        <dbReference type="SAM" id="Coils"/>
    </source>
</evidence>
<evidence type="ECO:0000313" key="3">
    <source>
        <dbReference type="EMBL" id="CAH3147370.1"/>
    </source>
</evidence>
<proteinExistence type="predicted"/>
<keyword evidence="1" id="KW-0175">Coiled coil</keyword>
<name>A0ABN8PN75_9CNID</name>
<dbReference type="Proteomes" id="UP001159405">
    <property type="component" value="Unassembled WGS sequence"/>
</dbReference>
<feature type="compositionally biased region" description="Polar residues" evidence="2">
    <location>
        <begin position="70"/>
        <end position="87"/>
    </location>
</feature>
<feature type="coiled-coil region" evidence="1">
    <location>
        <begin position="333"/>
        <end position="360"/>
    </location>
</feature>
<protein>
    <submittedName>
        <fullName evidence="3">Uncharacterized protein</fullName>
    </submittedName>
</protein>
<organism evidence="3 4">
    <name type="scientific">Porites lobata</name>
    <dbReference type="NCBI Taxonomy" id="104759"/>
    <lineage>
        <taxon>Eukaryota</taxon>
        <taxon>Metazoa</taxon>
        <taxon>Cnidaria</taxon>
        <taxon>Anthozoa</taxon>
        <taxon>Hexacorallia</taxon>
        <taxon>Scleractinia</taxon>
        <taxon>Fungiina</taxon>
        <taxon>Poritidae</taxon>
        <taxon>Porites</taxon>
    </lineage>
</organism>
<sequence length="408" mass="45629">MRDKIKENFPELAEVDFKRIRLYKSGSRGSILKKVAKNVPDATQLLHKFKGGTSKRVYLILKNDDENGERSNSGNDIGSASATQGRTNAVVPRDAGKYKHVAKKSASTCIPKALKIIQKRPISETRQYLTALSQSASTQQMDNGNIHVISARDMSMHISTDANLLQSPFGEVIDVDLYQDVDLSRSLHTEVIDLDQSHVWQGYPSSATETSAHPVIPKVFLAHPFYSEGTKVGTVKEDLSPQGLGDSSNLPSRTNEVIRLEKRLLAACKGDDTFLPCFLVDSFHEARQMNKAMGVILLNPKKEDMAIREGIVRHIHDTLSEVLEKTCDALKVLSSQREQLDKFRAEREEQDDNFRRAQLDKAQQEESEPRKAERQVNTTCIISLAATTLQDNEKRQGKPACPMSRRMG</sequence>
<feature type="region of interest" description="Disordered" evidence="2">
    <location>
        <begin position="65"/>
        <end position="88"/>
    </location>
</feature>
<comment type="caution">
    <text evidence="3">The sequence shown here is derived from an EMBL/GenBank/DDBJ whole genome shotgun (WGS) entry which is preliminary data.</text>
</comment>
<evidence type="ECO:0000256" key="2">
    <source>
        <dbReference type="SAM" id="MobiDB-lite"/>
    </source>
</evidence>
<reference evidence="3 4" key="1">
    <citation type="submission" date="2022-05" db="EMBL/GenBank/DDBJ databases">
        <authorList>
            <consortium name="Genoscope - CEA"/>
            <person name="William W."/>
        </authorList>
    </citation>
    <scope>NUCLEOTIDE SEQUENCE [LARGE SCALE GENOMIC DNA]</scope>
</reference>
<dbReference type="EMBL" id="CALNXK010000081">
    <property type="protein sequence ID" value="CAH3147370.1"/>
    <property type="molecule type" value="Genomic_DNA"/>
</dbReference>
<gene>
    <name evidence="3" type="ORF">PLOB_00046070</name>
</gene>